<gene>
    <name evidence="2" type="ORF">Pfra01_002134600</name>
</gene>
<keyword evidence="1" id="KW-1133">Transmembrane helix</keyword>
<feature type="transmembrane region" description="Helical" evidence="1">
    <location>
        <begin position="12"/>
        <end position="35"/>
    </location>
</feature>
<keyword evidence="1" id="KW-0472">Membrane</keyword>
<accession>A0A9W7D0I1</accession>
<keyword evidence="3" id="KW-1185">Reference proteome</keyword>
<evidence type="ECO:0000256" key="1">
    <source>
        <dbReference type="SAM" id="Phobius"/>
    </source>
</evidence>
<name>A0A9W7D0I1_9STRA</name>
<dbReference type="AlphaFoldDB" id="A0A9W7D0I1"/>
<dbReference type="PROSITE" id="PS51257">
    <property type="entry name" value="PROKAR_LIPOPROTEIN"/>
    <property type="match status" value="1"/>
</dbReference>
<feature type="transmembrane region" description="Helical" evidence="1">
    <location>
        <begin position="41"/>
        <end position="61"/>
    </location>
</feature>
<evidence type="ECO:0000313" key="2">
    <source>
        <dbReference type="EMBL" id="GMF52267.1"/>
    </source>
</evidence>
<dbReference type="Proteomes" id="UP001165121">
    <property type="component" value="Unassembled WGS sequence"/>
</dbReference>
<comment type="caution">
    <text evidence="2">The sequence shown here is derived from an EMBL/GenBank/DDBJ whole genome shotgun (WGS) entry which is preliminary data.</text>
</comment>
<organism evidence="2 3">
    <name type="scientific">Phytophthora fragariaefolia</name>
    <dbReference type="NCBI Taxonomy" id="1490495"/>
    <lineage>
        <taxon>Eukaryota</taxon>
        <taxon>Sar</taxon>
        <taxon>Stramenopiles</taxon>
        <taxon>Oomycota</taxon>
        <taxon>Peronosporomycetes</taxon>
        <taxon>Peronosporales</taxon>
        <taxon>Peronosporaceae</taxon>
        <taxon>Phytophthora</taxon>
    </lineage>
</organism>
<protein>
    <submittedName>
        <fullName evidence="2">Unnamed protein product</fullName>
    </submittedName>
</protein>
<proteinExistence type="predicted"/>
<evidence type="ECO:0000313" key="3">
    <source>
        <dbReference type="Proteomes" id="UP001165121"/>
    </source>
</evidence>
<sequence length="114" mass="11441">MTRWCISNPSIRAFNLSIVLTSCCITLVIAMTSVLAAPPGLLTIVVAVVAGTCAAWTSAVVDSSCTGSPSFAGSSEGATAAALGVDDFARVLRVGGAFIVDSISTATCLVVDLD</sequence>
<reference evidence="2" key="1">
    <citation type="submission" date="2023-04" db="EMBL/GenBank/DDBJ databases">
        <title>Phytophthora fragariaefolia NBRC 109709.</title>
        <authorList>
            <person name="Ichikawa N."/>
            <person name="Sato H."/>
            <person name="Tonouchi N."/>
        </authorList>
    </citation>
    <scope>NUCLEOTIDE SEQUENCE</scope>
    <source>
        <strain evidence="2">NBRC 109709</strain>
    </source>
</reference>
<keyword evidence="1" id="KW-0812">Transmembrane</keyword>
<dbReference type="EMBL" id="BSXT01003071">
    <property type="protein sequence ID" value="GMF52267.1"/>
    <property type="molecule type" value="Genomic_DNA"/>
</dbReference>